<keyword evidence="6" id="KW-0812">Transmembrane</keyword>
<dbReference type="CDD" id="cd02966">
    <property type="entry name" value="TlpA_like_family"/>
    <property type="match status" value="1"/>
</dbReference>
<evidence type="ECO:0000256" key="1">
    <source>
        <dbReference type="ARBA" id="ARBA00004196"/>
    </source>
</evidence>
<evidence type="ECO:0000259" key="7">
    <source>
        <dbReference type="PROSITE" id="PS51352"/>
    </source>
</evidence>
<keyword evidence="4" id="KW-1015">Disulfide bond</keyword>
<keyword evidence="2" id="KW-0201">Cytochrome c-type biogenesis</keyword>
<reference evidence="8 9" key="1">
    <citation type="submission" date="2023-10" db="EMBL/GenBank/DDBJ databases">
        <title>Niallia locisalis sp.nov. isolated from a salt pond sample.</title>
        <authorList>
            <person name="Li X.-J."/>
            <person name="Dong L."/>
        </authorList>
    </citation>
    <scope>NUCLEOTIDE SEQUENCE [LARGE SCALE GENOMIC DNA]</scope>
    <source>
        <strain evidence="8 9">DSM 29761</strain>
    </source>
</reference>
<dbReference type="Gene3D" id="3.40.30.10">
    <property type="entry name" value="Glutaredoxin"/>
    <property type="match status" value="1"/>
</dbReference>
<accession>A0ABZ2C8J3</accession>
<dbReference type="SUPFAM" id="SSF52833">
    <property type="entry name" value="Thioredoxin-like"/>
    <property type="match status" value="1"/>
</dbReference>
<feature type="domain" description="Thioredoxin" evidence="7">
    <location>
        <begin position="40"/>
        <end position="177"/>
    </location>
</feature>
<dbReference type="PANTHER" id="PTHR42852">
    <property type="entry name" value="THIOL:DISULFIDE INTERCHANGE PROTEIN DSBE"/>
    <property type="match status" value="1"/>
</dbReference>
<evidence type="ECO:0000256" key="5">
    <source>
        <dbReference type="ARBA" id="ARBA00023284"/>
    </source>
</evidence>
<dbReference type="PANTHER" id="PTHR42852:SF6">
    <property type="entry name" value="THIOL:DISULFIDE INTERCHANGE PROTEIN DSBE"/>
    <property type="match status" value="1"/>
</dbReference>
<evidence type="ECO:0000256" key="2">
    <source>
        <dbReference type="ARBA" id="ARBA00022748"/>
    </source>
</evidence>
<protein>
    <submittedName>
        <fullName evidence="8">Thiol-disulfide oxidoreductase ResA</fullName>
    </submittedName>
</protein>
<dbReference type="EMBL" id="CP137640">
    <property type="protein sequence ID" value="WVX79974.1"/>
    <property type="molecule type" value="Genomic_DNA"/>
</dbReference>
<keyword evidence="6" id="KW-1133">Transmembrane helix</keyword>
<dbReference type="PROSITE" id="PS51352">
    <property type="entry name" value="THIOREDOXIN_2"/>
    <property type="match status" value="1"/>
</dbReference>
<dbReference type="InterPro" id="IPR017937">
    <property type="entry name" value="Thioredoxin_CS"/>
</dbReference>
<keyword evidence="3" id="KW-0735">Signal-anchor</keyword>
<dbReference type="InterPro" id="IPR013766">
    <property type="entry name" value="Thioredoxin_domain"/>
</dbReference>
<dbReference type="PROSITE" id="PS00194">
    <property type="entry name" value="THIOREDOXIN_1"/>
    <property type="match status" value="1"/>
</dbReference>
<dbReference type="RefSeq" id="WP_338448905.1">
    <property type="nucleotide sequence ID" value="NZ_CP137640.1"/>
</dbReference>
<gene>
    <name evidence="8" type="primary">resA</name>
    <name evidence="8" type="ORF">R4Z09_22200</name>
</gene>
<keyword evidence="5" id="KW-0676">Redox-active center</keyword>
<evidence type="ECO:0000256" key="4">
    <source>
        <dbReference type="ARBA" id="ARBA00023157"/>
    </source>
</evidence>
<evidence type="ECO:0000256" key="6">
    <source>
        <dbReference type="SAM" id="Phobius"/>
    </source>
</evidence>
<comment type="subcellular location">
    <subcellularLocation>
        <location evidence="1">Cell envelope</location>
    </subcellularLocation>
</comment>
<evidence type="ECO:0000256" key="3">
    <source>
        <dbReference type="ARBA" id="ARBA00022968"/>
    </source>
</evidence>
<dbReference type="NCBIfam" id="NF002854">
    <property type="entry name" value="PRK03147.1"/>
    <property type="match status" value="1"/>
</dbReference>
<dbReference type="InterPro" id="IPR050553">
    <property type="entry name" value="Thioredoxin_ResA/DsbE_sf"/>
</dbReference>
<evidence type="ECO:0000313" key="8">
    <source>
        <dbReference type="EMBL" id="WVX79974.1"/>
    </source>
</evidence>
<dbReference type="Proteomes" id="UP001357223">
    <property type="component" value="Chromosome"/>
</dbReference>
<organism evidence="8 9">
    <name type="scientific">Niallia oryzisoli</name>
    <dbReference type="NCBI Taxonomy" id="1737571"/>
    <lineage>
        <taxon>Bacteria</taxon>
        <taxon>Bacillati</taxon>
        <taxon>Bacillota</taxon>
        <taxon>Bacilli</taxon>
        <taxon>Bacillales</taxon>
        <taxon>Bacillaceae</taxon>
        <taxon>Niallia</taxon>
    </lineage>
</organism>
<dbReference type="InterPro" id="IPR036249">
    <property type="entry name" value="Thioredoxin-like_sf"/>
</dbReference>
<keyword evidence="6" id="KW-0472">Membrane</keyword>
<dbReference type="InterPro" id="IPR000866">
    <property type="entry name" value="AhpC/TSA"/>
</dbReference>
<keyword evidence="9" id="KW-1185">Reference proteome</keyword>
<evidence type="ECO:0000313" key="9">
    <source>
        <dbReference type="Proteomes" id="UP001357223"/>
    </source>
</evidence>
<name>A0ABZ2C8J3_9BACI</name>
<proteinExistence type="predicted"/>
<dbReference type="Pfam" id="PF00578">
    <property type="entry name" value="AhpC-TSA"/>
    <property type="match status" value="1"/>
</dbReference>
<sequence length="177" mass="20208">MWKNKNFRVVTRILLISILFITTGYVLYQELFKEEKTIAAEVGNISPDFTLSDLDGKEHTLADNQGKGVVINFWATYCPPCEKEMPYLENAYQTYKDQGIEILAVNAAEPTILVNQYVSRKKLTFPILLDRNGQVLENYQVQNLPTTFFINAKGEVVKKVLGELSEEKLEEGLQLIK</sequence>
<feature type="transmembrane region" description="Helical" evidence="6">
    <location>
        <begin position="9"/>
        <end position="28"/>
    </location>
</feature>